<evidence type="ECO:0000313" key="2">
    <source>
        <dbReference type="EMBL" id="MBD9362944.1"/>
    </source>
</evidence>
<comment type="caution">
    <text evidence="2">The sequence shown here is derived from an EMBL/GenBank/DDBJ whole genome shotgun (WGS) entry which is preliminary data.</text>
</comment>
<feature type="region of interest" description="Disordered" evidence="1">
    <location>
        <begin position="151"/>
        <end position="174"/>
    </location>
</feature>
<sequence>MVKQVTVLFARQDSIYKTLDGVDVWDAQRDALNWPGGAPVVAHPPCREWGQLSHMAKPRADEKELGLWAVDMVRKFGGVLEHPRQSKLWPAKQLPLPNQVDEFGGWTLPIFQCNFGHTCEKPTFLYICGITPDQLPLMPITPGPQAKVIAKSRQRKSPSNPQYRMECTKPEREHTPGPLAKFLVEIARRCEARHV</sequence>
<evidence type="ECO:0000313" key="3">
    <source>
        <dbReference type="Proteomes" id="UP000641152"/>
    </source>
</evidence>
<reference evidence="2 3" key="1">
    <citation type="submission" date="2020-09" db="EMBL/GenBank/DDBJ databases">
        <title>Methylomonas albis sp. nov. and Methylomonas fluvii sp. nov.: Two cold-adapted methanotrophs from the River Elbe and an amended description of Methylovulum psychrotolerans strain Eb1.</title>
        <authorList>
            <person name="Bussmann I.K."/>
            <person name="Klings K.-W."/>
            <person name="Warnstedt J."/>
            <person name="Hoppert M."/>
            <person name="Saborowski A."/>
            <person name="Horn F."/>
            <person name="Liebner S."/>
        </authorList>
    </citation>
    <scope>NUCLEOTIDE SEQUENCE [LARGE SCALE GENOMIC DNA]</scope>
    <source>
        <strain evidence="2 3">EbB</strain>
    </source>
</reference>
<dbReference type="EMBL" id="JACXST010000003">
    <property type="protein sequence ID" value="MBD9362944.1"/>
    <property type="molecule type" value="Genomic_DNA"/>
</dbReference>
<dbReference type="Proteomes" id="UP000641152">
    <property type="component" value="Unassembled WGS sequence"/>
</dbReference>
<accession>A0ABR9DIJ9</accession>
<proteinExistence type="predicted"/>
<gene>
    <name evidence="2" type="ORF">EBB_21065</name>
</gene>
<evidence type="ECO:0000256" key="1">
    <source>
        <dbReference type="SAM" id="MobiDB-lite"/>
    </source>
</evidence>
<organism evidence="2 3">
    <name type="scientific">Methylomonas fluvii</name>
    <dbReference type="NCBI Taxonomy" id="1854564"/>
    <lineage>
        <taxon>Bacteria</taxon>
        <taxon>Pseudomonadati</taxon>
        <taxon>Pseudomonadota</taxon>
        <taxon>Gammaproteobacteria</taxon>
        <taxon>Methylococcales</taxon>
        <taxon>Methylococcaceae</taxon>
        <taxon>Methylomonas</taxon>
    </lineage>
</organism>
<dbReference type="RefSeq" id="WP_192395672.1">
    <property type="nucleotide sequence ID" value="NZ_CAJHIU010000003.1"/>
</dbReference>
<protein>
    <submittedName>
        <fullName evidence="2">Uncharacterized protein</fullName>
    </submittedName>
</protein>
<name>A0ABR9DIJ9_9GAMM</name>
<keyword evidence="3" id="KW-1185">Reference proteome</keyword>